<feature type="domain" description="C2H2-type" evidence="10">
    <location>
        <begin position="206"/>
        <end position="244"/>
    </location>
</feature>
<dbReference type="RefSeq" id="XP_023501258.1">
    <property type="nucleotide sequence ID" value="XM_023645490.2"/>
</dbReference>
<dbReference type="SUPFAM" id="SSF109640">
    <property type="entry name" value="KRAB domain (Kruppel-associated box)"/>
    <property type="match status" value="1"/>
</dbReference>
<dbReference type="SMART" id="SM00355">
    <property type="entry name" value="ZnF_C2H2"/>
    <property type="match status" value="9"/>
</dbReference>
<dbReference type="SMART" id="SM00349">
    <property type="entry name" value="KRAB"/>
    <property type="match status" value="1"/>
</dbReference>
<evidence type="ECO:0000313" key="12">
    <source>
        <dbReference type="Ensembl" id="ENSECAP00000050779.2"/>
    </source>
</evidence>
<dbReference type="SUPFAM" id="SSF57667">
    <property type="entry name" value="beta-beta-alpha zinc fingers"/>
    <property type="match status" value="7"/>
</dbReference>
<dbReference type="InterPro" id="IPR001909">
    <property type="entry name" value="KRAB"/>
</dbReference>
<dbReference type="GO" id="GO:0003700">
    <property type="term" value="F:DNA-binding transcription factor activity"/>
    <property type="evidence" value="ECO:0000318"/>
    <property type="project" value="GO_Central"/>
</dbReference>
<reference evidence="12 13" key="1">
    <citation type="journal article" date="2009" name="Science">
        <title>Genome sequence, comparative analysis, and population genetics of the domestic horse.</title>
        <authorList>
            <consortium name="Broad Institute Genome Sequencing Platform"/>
            <consortium name="Broad Institute Whole Genome Assembly Team"/>
            <person name="Wade C.M."/>
            <person name="Giulotto E."/>
            <person name="Sigurdsson S."/>
            <person name="Zoli M."/>
            <person name="Gnerre S."/>
            <person name="Imsland F."/>
            <person name="Lear T.L."/>
            <person name="Adelson D.L."/>
            <person name="Bailey E."/>
            <person name="Bellone R.R."/>
            <person name="Bloecker H."/>
            <person name="Distl O."/>
            <person name="Edgar R.C."/>
            <person name="Garber M."/>
            <person name="Leeb T."/>
            <person name="Mauceli E."/>
            <person name="MacLeod J.N."/>
            <person name="Penedo M.C.T."/>
            <person name="Raison J.M."/>
            <person name="Sharpe T."/>
            <person name="Vogel J."/>
            <person name="Andersson L."/>
            <person name="Antczak D.F."/>
            <person name="Biagi T."/>
            <person name="Binns M.M."/>
            <person name="Chowdhary B.P."/>
            <person name="Coleman S.J."/>
            <person name="Della Valle G."/>
            <person name="Fryc S."/>
            <person name="Guerin G."/>
            <person name="Hasegawa T."/>
            <person name="Hill E.W."/>
            <person name="Jurka J."/>
            <person name="Kiialainen A."/>
            <person name="Lindgren G."/>
            <person name="Liu J."/>
            <person name="Magnani E."/>
            <person name="Mickelson J.R."/>
            <person name="Murray J."/>
            <person name="Nergadze S.G."/>
            <person name="Onofrio R."/>
            <person name="Pedroni S."/>
            <person name="Piras M.F."/>
            <person name="Raudsepp T."/>
            <person name="Rocchi M."/>
            <person name="Roeed K.H."/>
            <person name="Ryder O.A."/>
            <person name="Searle S."/>
            <person name="Skow L."/>
            <person name="Swinburne J.E."/>
            <person name="Syvaenen A.C."/>
            <person name="Tozaki T."/>
            <person name="Valberg S.J."/>
            <person name="Vaudin M."/>
            <person name="White J.R."/>
            <person name="Zody M.C."/>
            <person name="Lander E.S."/>
            <person name="Lindblad-Toh K."/>
        </authorList>
    </citation>
    <scope>NUCLEOTIDE SEQUENCE [LARGE SCALE GENOMIC DNA]</scope>
    <source>
        <strain evidence="12 13">Thoroughbred</strain>
    </source>
</reference>
<dbReference type="GeneTree" id="ENSGT00940000162380"/>
<dbReference type="Pfam" id="PF00096">
    <property type="entry name" value="zf-C2H2"/>
    <property type="match status" value="7"/>
</dbReference>
<dbReference type="PROSITE" id="PS50157">
    <property type="entry name" value="ZINC_FINGER_C2H2_2"/>
    <property type="match status" value="9"/>
</dbReference>
<dbReference type="KEGG" id="ecb:100060160"/>
<dbReference type="PROSITE" id="PS00028">
    <property type="entry name" value="ZINC_FINGER_C2H2_1"/>
    <property type="match status" value="8"/>
</dbReference>
<dbReference type="PROSITE" id="PS50805">
    <property type="entry name" value="KRAB"/>
    <property type="match status" value="1"/>
</dbReference>
<dbReference type="GO" id="GO:0000978">
    <property type="term" value="F:RNA polymerase II cis-regulatory region sequence-specific DNA binding"/>
    <property type="evidence" value="ECO:0000318"/>
    <property type="project" value="GO_Central"/>
</dbReference>
<dbReference type="FunFam" id="3.30.160.60:FF:002004">
    <property type="entry name" value="Zinc finger protein 473"/>
    <property type="match status" value="1"/>
</dbReference>
<evidence type="ECO:0000256" key="6">
    <source>
        <dbReference type="ARBA" id="ARBA00022833"/>
    </source>
</evidence>
<keyword evidence="7" id="KW-0804">Transcription</keyword>
<reference evidence="12" key="3">
    <citation type="submission" date="2025-09" db="UniProtKB">
        <authorList>
            <consortium name="Ensembl"/>
        </authorList>
    </citation>
    <scope>IDENTIFICATION</scope>
    <source>
        <strain evidence="12">Thoroughbred</strain>
    </source>
</reference>
<feature type="domain" description="C2H2-type" evidence="10">
    <location>
        <begin position="301"/>
        <end position="328"/>
    </location>
</feature>
<dbReference type="Ensembl" id="ENSECAT00000078427.2">
    <property type="protein sequence ID" value="ENSECAP00000050779.2"/>
    <property type="gene ID" value="ENSECAG00000042590.2"/>
</dbReference>
<dbReference type="InterPro" id="IPR013087">
    <property type="entry name" value="Znf_C2H2_type"/>
</dbReference>
<comment type="subcellular location">
    <subcellularLocation>
        <location evidence="1">Nucleus</location>
    </subcellularLocation>
</comment>
<keyword evidence="13" id="KW-1185">Reference proteome</keyword>
<dbReference type="FunFam" id="3.30.160.60:FF:000016">
    <property type="entry name" value="zinc finger protein 37 homolog"/>
    <property type="match status" value="1"/>
</dbReference>
<dbReference type="GO" id="GO:0008270">
    <property type="term" value="F:zinc ion binding"/>
    <property type="evidence" value="ECO:0007669"/>
    <property type="project" value="UniProtKB-KW"/>
</dbReference>
<sequence length="488" mass="55703">MMTDCLTNCSQDSMTFDDVAVDFTQEEWALLDLTQRNLYRDVMLENYKNLTTLGYQLLKPSVISWLEQEELRTAEGGVFQESEVHLKTKDLAIPLQDILGEKTSNRIEMERSHIGWELCECKERGKDFSGQSCLKTHRRTQNGRNTYEDNQCGGRAISLTPDIVSCKTSMEQKGFKCSDSGKACVNQFYFQAQLGSHNEKKLYEGKECGTAFIHSRRLGTECWKACSSHLVLTRHNQIHTGEKPYECTECGKAYINNSSLTRHKQTHTGRKPYECTECGKAFSSPSALTSHNRMHTGEKPYKCNKCAKAYVYNSSLTLHKRMHTVGKTYECTECEKAFYSRSVLVRHNRIHTGEKPYECDRCGKAYICNSSLTKHKRTHIGEKPYECTECGKTFNSHLILTSHNQFHTGEKSYECNECGRAYLYKGSLIKHRRMHTGGKPYKCTKCGEPFSSHSALTDHSRIHFGEKPYECNEYVKASSGHSGLTTHK</sequence>
<dbReference type="Bgee" id="ENSECAG00000042590">
    <property type="expression patterns" value="Expressed in inner cell mass and 23 other cell types or tissues"/>
</dbReference>
<dbReference type="CDD" id="cd07765">
    <property type="entry name" value="KRAB_A-box"/>
    <property type="match status" value="1"/>
</dbReference>
<dbReference type="Pfam" id="PF13912">
    <property type="entry name" value="zf-C2H2_6"/>
    <property type="match status" value="1"/>
</dbReference>
<dbReference type="PANTHER" id="PTHR24390:SF260">
    <property type="entry name" value="ZINC FINGER PROTEIN 383-RELATED"/>
    <property type="match status" value="1"/>
</dbReference>
<feature type="domain" description="C2H2-type" evidence="10">
    <location>
        <begin position="441"/>
        <end position="468"/>
    </location>
</feature>
<dbReference type="Pfam" id="PF01352">
    <property type="entry name" value="KRAB"/>
    <property type="match status" value="1"/>
</dbReference>
<dbReference type="RefSeq" id="XP_014597293.1">
    <property type="nucleotide sequence ID" value="XM_014741807.3"/>
</dbReference>
<feature type="domain" description="C2H2-type" evidence="10">
    <location>
        <begin position="413"/>
        <end position="440"/>
    </location>
</feature>
<dbReference type="GO" id="GO:0006357">
    <property type="term" value="P:regulation of transcription by RNA polymerase II"/>
    <property type="evidence" value="ECO:0000318"/>
    <property type="project" value="GO_Central"/>
</dbReference>
<dbReference type="Gene3D" id="3.30.160.60">
    <property type="entry name" value="Classic Zinc Finger"/>
    <property type="match status" value="10"/>
</dbReference>
<dbReference type="FunFam" id="3.30.160.60:FF:002343">
    <property type="entry name" value="Zinc finger protein 33A"/>
    <property type="match status" value="2"/>
</dbReference>
<dbReference type="PANTHER" id="PTHR24390">
    <property type="entry name" value="ZINC FINGER PROTEIN"/>
    <property type="match status" value="1"/>
</dbReference>
<feature type="domain" description="C2H2-type" evidence="10">
    <location>
        <begin position="329"/>
        <end position="356"/>
    </location>
</feature>
<dbReference type="FunFam" id="3.30.160.60:FF:000295">
    <property type="entry name" value="zinc finger protein 19"/>
    <property type="match status" value="1"/>
</dbReference>
<gene>
    <name evidence="12" type="primary">LOC100060160</name>
</gene>
<evidence type="ECO:0000256" key="7">
    <source>
        <dbReference type="ARBA" id="ARBA00023163"/>
    </source>
</evidence>
<comment type="similarity">
    <text evidence="2">Belongs to the krueppel C2H2-type zinc-finger protein family.</text>
</comment>
<reference evidence="12" key="2">
    <citation type="submission" date="2025-08" db="UniProtKB">
        <authorList>
            <consortium name="Ensembl"/>
        </authorList>
    </citation>
    <scope>IDENTIFICATION</scope>
    <source>
        <strain evidence="12">Thoroughbred</strain>
    </source>
</reference>
<proteinExistence type="inferred from homology"/>
<dbReference type="RefSeq" id="XP_014597291.1">
    <property type="nucleotide sequence ID" value="XM_014741805.3"/>
</dbReference>
<evidence type="ECO:0008006" key="14">
    <source>
        <dbReference type="Google" id="ProtNLM"/>
    </source>
</evidence>
<evidence type="ECO:0000256" key="8">
    <source>
        <dbReference type="ARBA" id="ARBA00023242"/>
    </source>
</evidence>
<dbReference type="PaxDb" id="9796-ENSECAP00000050779"/>
<feature type="domain" description="C2H2-type" evidence="10">
    <location>
        <begin position="273"/>
        <end position="300"/>
    </location>
</feature>
<feature type="domain" description="C2H2-type" evidence="10">
    <location>
        <begin position="245"/>
        <end position="272"/>
    </location>
</feature>
<feature type="domain" description="C2H2-type" evidence="10">
    <location>
        <begin position="385"/>
        <end position="412"/>
    </location>
</feature>
<accession>A0A5F5PSL5</accession>
<evidence type="ECO:0000313" key="13">
    <source>
        <dbReference type="Proteomes" id="UP000002281"/>
    </source>
</evidence>
<keyword evidence="8" id="KW-0539">Nucleus</keyword>
<dbReference type="InterPro" id="IPR036236">
    <property type="entry name" value="Znf_C2H2_sf"/>
</dbReference>
<dbReference type="AlphaFoldDB" id="A0A5F5PSL5"/>
<name>A0A5F5PSL5_HORSE</name>
<dbReference type="FunFam" id="3.30.160.60:FF:001498">
    <property type="entry name" value="Zinc finger protein 404"/>
    <property type="match status" value="2"/>
</dbReference>
<feature type="domain" description="KRAB" evidence="11">
    <location>
        <begin position="14"/>
        <end position="84"/>
    </location>
</feature>
<evidence type="ECO:0000259" key="10">
    <source>
        <dbReference type="PROSITE" id="PS50157"/>
    </source>
</evidence>
<keyword evidence="5 9" id="KW-0863">Zinc-finger</keyword>
<evidence type="ECO:0000256" key="4">
    <source>
        <dbReference type="ARBA" id="ARBA00022737"/>
    </source>
</evidence>
<dbReference type="FunFam" id="3.30.160.60:FF:002254">
    <property type="entry name" value="Zinc finger protein 540"/>
    <property type="match status" value="1"/>
</dbReference>
<evidence type="ECO:0000259" key="11">
    <source>
        <dbReference type="PROSITE" id="PS50805"/>
    </source>
</evidence>
<protein>
    <recommendedName>
        <fullName evidence="14">Zinc finger protein 426</fullName>
    </recommendedName>
</protein>
<keyword evidence="4" id="KW-0677">Repeat</keyword>
<dbReference type="RefSeq" id="XP_014597292.1">
    <property type="nucleotide sequence ID" value="XM_014741806.3"/>
</dbReference>
<evidence type="ECO:0000256" key="2">
    <source>
        <dbReference type="ARBA" id="ARBA00006991"/>
    </source>
</evidence>
<dbReference type="Gene3D" id="6.10.140.140">
    <property type="match status" value="1"/>
</dbReference>
<evidence type="ECO:0000256" key="9">
    <source>
        <dbReference type="PROSITE-ProRule" id="PRU00042"/>
    </source>
</evidence>
<dbReference type="GeneID" id="100060160"/>
<keyword evidence="6" id="KW-0862">Zinc</keyword>
<dbReference type="InterPro" id="IPR036051">
    <property type="entry name" value="KRAB_dom_sf"/>
</dbReference>
<keyword evidence="3" id="KW-0479">Metal-binding</keyword>
<dbReference type="GO" id="GO:0005634">
    <property type="term" value="C:nucleus"/>
    <property type="evidence" value="ECO:0007669"/>
    <property type="project" value="UniProtKB-SubCell"/>
</dbReference>
<evidence type="ECO:0000256" key="1">
    <source>
        <dbReference type="ARBA" id="ARBA00004123"/>
    </source>
</evidence>
<organism evidence="12 13">
    <name type="scientific">Equus caballus</name>
    <name type="common">Horse</name>
    <dbReference type="NCBI Taxonomy" id="9796"/>
    <lineage>
        <taxon>Eukaryota</taxon>
        <taxon>Metazoa</taxon>
        <taxon>Chordata</taxon>
        <taxon>Craniata</taxon>
        <taxon>Vertebrata</taxon>
        <taxon>Euteleostomi</taxon>
        <taxon>Mammalia</taxon>
        <taxon>Eutheria</taxon>
        <taxon>Laurasiatheria</taxon>
        <taxon>Perissodactyla</taxon>
        <taxon>Equidae</taxon>
        <taxon>Equus</taxon>
    </lineage>
</organism>
<dbReference type="OrthoDB" id="6077919at2759"/>
<evidence type="ECO:0000256" key="5">
    <source>
        <dbReference type="ARBA" id="ARBA00022771"/>
    </source>
</evidence>
<evidence type="ECO:0000256" key="3">
    <source>
        <dbReference type="ARBA" id="ARBA00022723"/>
    </source>
</evidence>
<dbReference type="InParanoid" id="A0A5F5PSL5"/>
<dbReference type="Proteomes" id="UP000002281">
    <property type="component" value="Chromosome 7"/>
</dbReference>
<feature type="domain" description="C2H2-type" evidence="10">
    <location>
        <begin position="357"/>
        <end position="384"/>
    </location>
</feature>